<reference evidence="1" key="1">
    <citation type="submission" date="2020-06" db="EMBL/GenBank/DDBJ databases">
        <authorList>
            <person name="Li T."/>
            <person name="Hu X."/>
            <person name="Zhang T."/>
            <person name="Song X."/>
            <person name="Zhang H."/>
            <person name="Dai N."/>
            <person name="Sheng W."/>
            <person name="Hou X."/>
            <person name="Wei L."/>
        </authorList>
    </citation>
    <scope>NUCLEOTIDE SEQUENCE</scope>
    <source>
        <strain evidence="1">KEN8</strain>
        <tissue evidence="1">Leaf</tissue>
    </source>
</reference>
<sequence>MRDGAPFKIALFADLHFGEDAWTEWGPRQDVNSVGVMATVLEKEQPGSLQRGFGALLLSQKCVFVSHTSSTISVVF</sequence>
<proteinExistence type="predicted"/>
<name>A0AAW2SA06_9LAMI</name>
<dbReference type="AlphaFoldDB" id="A0AAW2SA06"/>
<dbReference type="EMBL" id="JACGWM010000002">
    <property type="protein sequence ID" value="KAL0389335.1"/>
    <property type="molecule type" value="Genomic_DNA"/>
</dbReference>
<gene>
    <name evidence="1" type="ORF">Scaly_0290600</name>
</gene>
<protein>
    <submittedName>
        <fullName evidence="1">Inactive purple acid phosphatase 16</fullName>
    </submittedName>
</protein>
<organism evidence="1">
    <name type="scientific">Sesamum calycinum</name>
    <dbReference type="NCBI Taxonomy" id="2727403"/>
    <lineage>
        <taxon>Eukaryota</taxon>
        <taxon>Viridiplantae</taxon>
        <taxon>Streptophyta</taxon>
        <taxon>Embryophyta</taxon>
        <taxon>Tracheophyta</taxon>
        <taxon>Spermatophyta</taxon>
        <taxon>Magnoliopsida</taxon>
        <taxon>eudicotyledons</taxon>
        <taxon>Gunneridae</taxon>
        <taxon>Pentapetalae</taxon>
        <taxon>asterids</taxon>
        <taxon>lamiids</taxon>
        <taxon>Lamiales</taxon>
        <taxon>Pedaliaceae</taxon>
        <taxon>Sesamum</taxon>
    </lineage>
</organism>
<evidence type="ECO:0000313" key="1">
    <source>
        <dbReference type="EMBL" id="KAL0389335.1"/>
    </source>
</evidence>
<comment type="caution">
    <text evidence="1">The sequence shown here is derived from an EMBL/GenBank/DDBJ whole genome shotgun (WGS) entry which is preliminary data.</text>
</comment>
<accession>A0AAW2SA06</accession>
<reference evidence="1" key="2">
    <citation type="journal article" date="2024" name="Plant">
        <title>Genomic evolution and insights into agronomic trait innovations of Sesamum species.</title>
        <authorList>
            <person name="Miao H."/>
            <person name="Wang L."/>
            <person name="Qu L."/>
            <person name="Liu H."/>
            <person name="Sun Y."/>
            <person name="Le M."/>
            <person name="Wang Q."/>
            <person name="Wei S."/>
            <person name="Zheng Y."/>
            <person name="Lin W."/>
            <person name="Duan Y."/>
            <person name="Cao H."/>
            <person name="Xiong S."/>
            <person name="Wang X."/>
            <person name="Wei L."/>
            <person name="Li C."/>
            <person name="Ma Q."/>
            <person name="Ju M."/>
            <person name="Zhao R."/>
            <person name="Li G."/>
            <person name="Mu C."/>
            <person name="Tian Q."/>
            <person name="Mei H."/>
            <person name="Zhang T."/>
            <person name="Gao T."/>
            <person name="Zhang H."/>
        </authorList>
    </citation>
    <scope>NUCLEOTIDE SEQUENCE</scope>
    <source>
        <strain evidence="1">KEN8</strain>
    </source>
</reference>